<feature type="domain" description="C2H2-type" evidence="7">
    <location>
        <begin position="254"/>
        <end position="282"/>
    </location>
</feature>
<dbReference type="InParanoid" id="A0A7M7MJM1"/>
<sequence length="350" mass="39333">MSVQRRSVHFDVPESPIPALQNGPPSCNESNPHLTAACNSCNGVGQGCQKTQGQENQQQPAHNRVPQWVFRCPTCQAVFTHFILLSIHTWSHSPLDVKVPPIVKQTLPSDFDPKPPRCFVCTLKFSNKEALHAHTLNAHPNGGSEGSGEFECPFCEVRFETSIELITHIEIGSHPWKDGDFYPIYSGVLKNHVRHLHQAELEQLIADFNMLCAEDSVRQTSRSAICSSGEHLESQRMKPALRKSTVLKPVVCNYQCAKCGIRFAHGNQLKAHVDLKHRGLMSSIKPRLLHSCVYCKDKFKTLTALRKHLDCDHFVKTTPARIAALPSSCDPENFSDLLLRRRIALDFENY</sequence>
<dbReference type="PROSITE" id="PS50157">
    <property type="entry name" value="ZINC_FINGER_C2H2_2"/>
    <property type="match status" value="1"/>
</dbReference>
<dbReference type="AlphaFoldDB" id="A0A7M7MJM1"/>
<proteinExistence type="predicted"/>
<keyword evidence="4" id="KW-0862">Zinc</keyword>
<dbReference type="SMART" id="SM00355">
    <property type="entry name" value="ZnF_C2H2"/>
    <property type="match status" value="5"/>
</dbReference>
<dbReference type="GeneID" id="111254821"/>
<keyword evidence="3 5" id="KW-0863">Zinc-finger</keyword>
<dbReference type="Gene3D" id="3.30.160.60">
    <property type="entry name" value="Classic Zinc Finger"/>
    <property type="match status" value="2"/>
</dbReference>
<dbReference type="OMA" id="SESNCGP"/>
<dbReference type="KEGG" id="vde:111254821"/>
<dbReference type="GO" id="GO:0008270">
    <property type="term" value="F:zinc ion binding"/>
    <property type="evidence" value="ECO:0007669"/>
    <property type="project" value="UniProtKB-KW"/>
</dbReference>
<protein>
    <recommendedName>
        <fullName evidence="7">C2H2-type domain-containing protein</fullName>
    </recommendedName>
</protein>
<dbReference type="RefSeq" id="XP_022671805.1">
    <property type="nucleotide sequence ID" value="XM_022816070.1"/>
</dbReference>
<dbReference type="Proteomes" id="UP000594260">
    <property type="component" value="Unplaced"/>
</dbReference>
<reference evidence="8" key="1">
    <citation type="submission" date="2021-01" db="UniProtKB">
        <authorList>
            <consortium name="EnsemblMetazoa"/>
        </authorList>
    </citation>
    <scope>IDENTIFICATION</scope>
</reference>
<evidence type="ECO:0000256" key="1">
    <source>
        <dbReference type="ARBA" id="ARBA00022723"/>
    </source>
</evidence>
<evidence type="ECO:0000256" key="2">
    <source>
        <dbReference type="ARBA" id="ARBA00022737"/>
    </source>
</evidence>
<evidence type="ECO:0000256" key="3">
    <source>
        <dbReference type="ARBA" id="ARBA00022771"/>
    </source>
</evidence>
<evidence type="ECO:0000313" key="9">
    <source>
        <dbReference type="Proteomes" id="UP000594260"/>
    </source>
</evidence>
<keyword evidence="1" id="KW-0479">Metal-binding</keyword>
<evidence type="ECO:0000256" key="6">
    <source>
        <dbReference type="SAM" id="MobiDB-lite"/>
    </source>
</evidence>
<dbReference type="InterPro" id="IPR036236">
    <property type="entry name" value="Znf_C2H2_sf"/>
</dbReference>
<evidence type="ECO:0000256" key="5">
    <source>
        <dbReference type="PROSITE-ProRule" id="PRU00042"/>
    </source>
</evidence>
<dbReference type="EnsemblMetazoa" id="XM_022816070">
    <property type="protein sequence ID" value="XP_022671805"/>
    <property type="gene ID" value="LOC111254821"/>
</dbReference>
<keyword evidence="2" id="KW-0677">Repeat</keyword>
<accession>A0A7M7MJM1</accession>
<dbReference type="SUPFAM" id="SSF57667">
    <property type="entry name" value="beta-beta-alpha zinc fingers"/>
    <property type="match status" value="1"/>
</dbReference>
<evidence type="ECO:0000256" key="4">
    <source>
        <dbReference type="ARBA" id="ARBA00022833"/>
    </source>
</evidence>
<feature type="region of interest" description="Disordered" evidence="6">
    <location>
        <begin position="1"/>
        <end position="26"/>
    </location>
</feature>
<dbReference type="InterPro" id="IPR013087">
    <property type="entry name" value="Znf_C2H2_type"/>
</dbReference>
<keyword evidence="9" id="KW-1185">Reference proteome</keyword>
<organism evidence="8 9">
    <name type="scientific">Varroa destructor</name>
    <name type="common">Honeybee mite</name>
    <dbReference type="NCBI Taxonomy" id="109461"/>
    <lineage>
        <taxon>Eukaryota</taxon>
        <taxon>Metazoa</taxon>
        <taxon>Ecdysozoa</taxon>
        <taxon>Arthropoda</taxon>
        <taxon>Chelicerata</taxon>
        <taxon>Arachnida</taxon>
        <taxon>Acari</taxon>
        <taxon>Parasitiformes</taxon>
        <taxon>Mesostigmata</taxon>
        <taxon>Gamasina</taxon>
        <taxon>Dermanyssoidea</taxon>
        <taxon>Varroidae</taxon>
        <taxon>Varroa</taxon>
    </lineage>
</organism>
<dbReference type="PROSITE" id="PS00028">
    <property type="entry name" value="ZINC_FINGER_C2H2_1"/>
    <property type="match status" value="4"/>
</dbReference>
<name>A0A7M7MJM1_VARDE</name>
<evidence type="ECO:0000259" key="7">
    <source>
        <dbReference type="PROSITE" id="PS50157"/>
    </source>
</evidence>
<dbReference type="PANTHER" id="PTHR24409">
    <property type="entry name" value="ZINC FINGER PROTEIN 142"/>
    <property type="match status" value="1"/>
</dbReference>
<dbReference type="OrthoDB" id="6473893at2759"/>
<evidence type="ECO:0000313" key="8">
    <source>
        <dbReference type="EnsemblMetazoa" id="XP_022671805"/>
    </source>
</evidence>